<dbReference type="Proteomes" id="UP001606210">
    <property type="component" value="Unassembled WGS sequence"/>
</dbReference>
<evidence type="ECO:0000313" key="4">
    <source>
        <dbReference type="Proteomes" id="UP001606210"/>
    </source>
</evidence>
<feature type="transmembrane region" description="Helical" evidence="2">
    <location>
        <begin position="123"/>
        <end position="145"/>
    </location>
</feature>
<proteinExistence type="predicted"/>
<keyword evidence="2" id="KW-1133">Transmembrane helix</keyword>
<dbReference type="RefSeq" id="WP_394477076.1">
    <property type="nucleotide sequence ID" value="NZ_JBIGHV010000002.1"/>
</dbReference>
<keyword evidence="4" id="KW-1185">Reference proteome</keyword>
<protein>
    <recommendedName>
        <fullName evidence="5">DUF2214 family protein</fullName>
    </recommendedName>
</protein>
<dbReference type="EMBL" id="JBIGHV010000002">
    <property type="protein sequence ID" value="MFG6429544.1"/>
    <property type="molecule type" value="Genomic_DNA"/>
</dbReference>
<keyword evidence="2" id="KW-0812">Transmembrane</keyword>
<evidence type="ECO:0000256" key="1">
    <source>
        <dbReference type="SAM" id="MobiDB-lite"/>
    </source>
</evidence>
<name>A0ABW7EYU9_9BURK</name>
<organism evidence="3 4">
    <name type="scientific">Pelomonas parva</name>
    <dbReference type="NCBI Taxonomy" id="3299032"/>
    <lineage>
        <taxon>Bacteria</taxon>
        <taxon>Pseudomonadati</taxon>
        <taxon>Pseudomonadota</taxon>
        <taxon>Betaproteobacteria</taxon>
        <taxon>Burkholderiales</taxon>
        <taxon>Sphaerotilaceae</taxon>
        <taxon>Roseateles</taxon>
    </lineage>
</organism>
<reference evidence="3 4" key="1">
    <citation type="submission" date="2024-08" db="EMBL/GenBank/DDBJ databases">
        <authorList>
            <person name="Lu H."/>
        </authorList>
    </citation>
    <scope>NUCLEOTIDE SEQUENCE [LARGE SCALE GENOMIC DNA]</scope>
    <source>
        <strain evidence="3 4">LYH14W</strain>
    </source>
</reference>
<accession>A0ABW7EYU9</accession>
<sequence length="208" mass="22132">MLLKNLLVFVHLIAMAVAVGRMLEFDLRFLRAAHLPMNGAMRRALRATQRTMTATLGLLWATGLALVALAAWQDPNALLNEKLWMKMVTVACLTANGVVLHRFAFPLLAGGLPFLALPPRQRLGLTLCAVMSSVSWLYASFLGIARSWNHSAPFVHVLGVYLALLALAALAATALVAVLAASQRPGGCDTDDGTTRFSDTVAQGGPGG</sequence>
<feature type="transmembrane region" description="Helical" evidence="2">
    <location>
        <begin position="51"/>
        <end position="72"/>
    </location>
</feature>
<evidence type="ECO:0000256" key="2">
    <source>
        <dbReference type="SAM" id="Phobius"/>
    </source>
</evidence>
<keyword evidence="2" id="KW-0472">Membrane</keyword>
<comment type="caution">
    <text evidence="3">The sequence shown here is derived from an EMBL/GenBank/DDBJ whole genome shotgun (WGS) entry which is preliminary data.</text>
</comment>
<feature type="transmembrane region" description="Helical" evidence="2">
    <location>
        <begin position="84"/>
        <end position="103"/>
    </location>
</feature>
<evidence type="ECO:0000313" key="3">
    <source>
        <dbReference type="EMBL" id="MFG6429544.1"/>
    </source>
</evidence>
<feature type="region of interest" description="Disordered" evidence="1">
    <location>
        <begin position="185"/>
        <end position="208"/>
    </location>
</feature>
<feature type="transmembrane region" description="Helical" evidence="2">
    <location>
        <begin position="157"/>
        <end position="181"/>
    </location>
</feature>
<evidence type="ECO:0008006" key="5">
    <source>
        <dbReference type="Google" id="ProtNLM"/>
    </source>
</evidence>
<feature type="transmembrane region" description="Helical" evidence="2">
    <location>
        <begin position="6"/>
        <end position="23"/>
    </location>
</feature>
<gene>
    <name evidence="3" type="ORF">ACG00Y_06460</name>
</gene>